<dbReference type="OrthoDB" id="9783154at2"/>
<dbReference type="GO" id="GO:0004065">
    <property type="term" value="F:arylsulfatase activity"/>
    <property type="evidence" value="ECO:0007669"/>
    <property type="project" value="TreeGrafter"/>
</dbReference>
<evidence type="ECO:0000313" key="8">
    <source>
        <dbReference type="Proteomes" id="UP000006860"/>
    </source>
</evidence>
<name>F0SN01_RUBBR</name>
<organism evidence="7 8">
    <name type="scientific">Rubinisphaera brasiliensis (strain ATCC 49424 / DSM 5305 / JCM 21570 / IAM 15109 / NBRC 103401 / IFAM 1448)</name>
    <name type="common">Planctomyces brasiliensis</name>
    <dbReference type="NCBI Taxonomy" id="756272"/>
    <lineage>
        <taxon>Bacteria</taxon>
        <taxon>Pseudomonadati</taxon>
        <taxon>Planctomycetota</taxon>
        <taxon>Planctomycetia</taxon>
        <taxon>Planctomycetales</taxon>
        <taxon>Planctomycetaceae</taxon>
        <taxon>Rubinisphaera</taxon>
    </lineage>
</organism>
<dbReference type="PANTHER" id="PTHR42693">
    <property type="entry name" value="ARYLSULFATASE FAMILY MEMBER"/>
    <property type="match status" value="1"/>
</dbReference>
<dbReference type="PROSITE" id="PS00523">
    <property type="entry name" value="SULFATASE_1"/>
    <property type="match status" value="1"/>
</dbReference>
<feature type="compositionally biased region" description="Basic residues" evidence="5">
    <location>
        <begin position="466"/>
        <end position="481"/>
    </location>
</feature>
<keyword evidence="2" id="KW-0479">Metal-binding</keyword>
<dbReference type="AlphaFoldDB" id="F0SN01"/>
<evidence type="ECO:0000256" key="1">
    <source>
        <dbReference type="ARBA" id="ARBA00008779"/>
    </source>
</evidence>
<dbReference type="Proteomes" id="UP000006860">
    <property type="component" value="Chromosome"/>
</dbReference>
<keyword evidence="4" id="KW-0106">Calcium</keyword>
<keyword evidence="8" id="KW-1185">Reference proteome</keyword>
<dbReference type="KEGG" id="pbs:Plabr_2404"/>
<dbReference type="SUPFAM" id="SSF53649">
    <property type="entry name" value="Alkaline phosphatase-like"/>
    <property type="match status" value="1"/>
</dbReference>
<evidence type="ECO:0000256" key="3">
    <source>
        <dbReference type="ARBA" id="ARBA00022801"/>
    </source>
</evidence>
<dbReference type="GO" id="GO:0046872">
    <property type="term" value="F:metal ion binding"/>
    <property type="evidence" value="ECO:0007669"/>
    <property type="project" value="UniProtKB-KW"/>
</dbReference>
<dbReference type="Pfam" id="PF00884">
    <property type="entry name" value="Sulfatase"/>
    <property type="match status" value="1"/>
</dbReference>
<dbReference type="Gene3D" id="3.40.720.10">
    <property type="entry name" value="Alkaline Phosphatase, subunit A"/>
    <property type="match status" value="1"/>
</dbReference>
<protein>
    <submittedName>
        <fullName evidence="7">Sulfatase</fullName>
    </submittedName>
</protein>
<dbReference type="InterPro" id="IPR017850">
    <property type="entry name" value="Alkaline_phosphatase_core_sf"/>
</dbReference>
<dbReference type="EMBL" id="CP002546">
    <property type="protein sequence ID" value="ADY60005.1"/>
    <property type="molecule type" value="Genomic_DNA"/>
</dbReference>
<dbReference type="HOGENOM" id="CLU_006332_10_4_0"/>
<feature type="region of interest" description="Disordered" evidence="5">
    <location>
        <begin position="454"/>
        <end position="481"/>
    </location>
</feature>
<dbReference type="InterPro" id="IPR024607">
    <property type="entry name" value="Sulfatase_CS"/>
</dbReference>
<comment type="similarity">
    <text evidence="1">Belongs to the sulfatase family.</text>
</comment>
<gene>
    <name evidence="7" type="ordered locus">Plabr_2404</name>
</gene>
<evidence type="ECO:0000256" key="4">
    <source>
        <dbReference type="ARBA" id="ARBA00022837"/>
    </source>
</evidence>
<dbReference type="STRING" id="756272.Plabr_2404"/>
<dbReference type="PANTHER" id="PTHR42693:SF53">
    <property type="entry name" value="ENDO-4-O-SULFATASE"/>
    <property type="match status" value="1"/>
</dbReference>
<evidence type="ECO:0000256" key="2">
    <source>
        <dbReference type="ARBA" id="ARBA00022723"/>
    </source>
</evidence>
<dbReference type="InterPro" id="IPR000917">
    <property type="entry name" value="Sulfatase_N"/>
</dbReference>
<evidence type="ECO:0000259" key="6">
    <source>
        <dbReference type="Pfam" id="PF00884"/>
    </source>
</evidence>
<feature type="domain" description="Sulfatase N-terminal" evidence="6">
    <location>
        <begin position="51"/>
        <end position="351"/>
    </location>
</feature>
<feature type="region of interest" description="Disordered" evidence="5">
    <location>
        <begin position="228"/>
        <end position="247"/>
    </location>
</feature>
<sequence length="481" mass="53535">MAGLTLQAAGFSSHRGRSTATFSLAMLLALFVLGSDLSLVAAGEQQKSARPNIVLIMADDMGYECVEANGGTSYETPRLNEMAAEGLRFTHCFSQPICTPTRVQIMTGIYNQRNYVRFGLLEWNQTTFGNVLQKAGYKTCIAGKWQLEGGLDAPHHFGFDKYALWQLTRRPSRYPSPGLEIMGKEEDFPGKYGPDIASDFICDFIEENKDEPFLVYYPMILPHWPFEPTPDSDEWDPKSKGAGNSQKNPRFFVDMVAYTDKMVGKIVDQVDRLGLSENTIILFTGDNGTATSVVSKMGDREIQGGKGKTTDAGMHVPLIARWPGTMPAGQVCNDLIDFTDVFPTLLELAGAEKPKKIELDGRSFAPQLRGEEGNPRDYIHCWYARNGGPEGVQFTQDKDWKVYANGSVYHVSADPLEKQDLQNSLDSLTQEDRGRLDKLQAALDTYVGTRVLLQTQGQKQNAQKKSNNKNKKQSQNKKTPQ</sequence>
<dbReference type="InterPro" id="IPR050738">
    <property type="entry name" value="Sulfatase"/>
</dbReference>
<evidence type="ECO:0000256" key="5">
    <source>
        <dbReference type="SAM" id="MobiDB-lite"/>
    </source>
</evidence>
<dbReference type="RefSeq" id="WP_013628729.1">
    <property type="nucleotide sequence ID" value="NC_015174.1"/>
</dbReference>
<proteinExistence type="inferred from homology"/>
<accession>F0SN01</accession>
<keyword evidence="3" id="KW-0378">Hydrolase</keyword>
<dbReference type="eggNOG" id="COG3119">
    <property type="taxonomic scope" value="Bacteria"/>
</dbReference>
<reference evidence="8" key="1">
    <citation type="submission" date="2011-02" db="EMBL/GenBank/DDBJ databases">
        <title>The complete genome of Planctomyces brasiliensis DSM 5305.</title>
        <authorList>
            <person name="Lucas S."/>
            <person name="Copeland A."/>
            <person name="Lapidus A."/>
            <person name="Bruce D."/>
            <person name="Goodwin L."/>
            <person name="Pitluck S."/>
            <person name="Kyrpides N."/>
            <person name="Mavromatis K."/>
            <person name="Pagani I."/>
            <person name="Ivanova N."/>
            <person name="Ovchinnikova G."/>
            <person name="Lu M."/>
            <person name="Detter J.C."/>
            <person name="Han C."/>
            <person name="Land M."/>
            <person name="Hauser L."/>
            <person name="Markowitz V."/>
            <person name="Cheng J.-F."/>
            <person name="Hugenholtz P."/>
            <person name="Woyke T."/>
            <person name="Wu D."/>
            <person name="Tindall B."/>
            <person name="Pomrenke H.G."/>
            <person name="Brambilla E."/>
            <person name="Klenk H.-P."/>
            <person name="Eisen J.A."/>
        </authorList>
    </citation>
    <scope>NUCLEOTIDE SEQUENCE [LARGE SCALE GENOMIC DNA]</scope>
    <source>
        <strain evidence="8">ATCC 49424 / DSM 5305 / JCM 21570 / NBRC 103401 / IFAM 1448</strain>
    </source>
</reference>
<dbReference type="CDD" id="cd16151">
    <property type="entry name" value="sulfatase_like"/>
    <property type="match status" value="1"/>
</dbReference>
<evidence type="ECO:0000313" key="7">
    <source>
        <dbReference type="EMBL" id="ADY60005.1"/>
    </source>
</evidence>